<feature type="transmembrane region" description="Helical" evidence="1">
    <location>
        <begin position="60"/>
        <end position="81"/>
    </location>
</feature>
<keyword evidence="1" id="KW-1133">Transmembrane helix</keyword>
<gene>
    <name evidence="2" type="ORF">GQ651_02910</name>
</gene>
<reference evidence="2 3" key="2">
    <citation type="submission" date="2020-03" db="EMBL/GenBank/DDBJ databases">
        <title>Kangsaoukella pontilimi gen. nov., sp. nov., a new member of the family Rhodobacteraceae isolated from a tidal mudflat.</title>
        <authorList>
            <person name="Kim I.S."/>
        </authorList>
    </citation>
    <scope>NUCLEOTIDE SEQUENCE [LARGE SCALE GENOMIC DNA]</scope>
    <source>
        <strain evidence="2 3">GH1-50</strain>
    </source>
</reference>
<feature type="transmembrane region" description="Helical" evidence="1">
    <location>
        <begin position="7"/>
        <end position="27"/>
    </location>
</feature>
<dbReference type="EMBL" id="WUPT01000001">
    <property type="protein sequence ID" value="MXQ06789.1"/>
    <property type="molecule type" value="Genomic_DNA"/>
</dbReference>
<evidence type="ECO:0008006" key="4">
    <source>
        <dbReference type="Google" id="ProtNLM"/>
    </source>
</evidence>
<dbReference type="AlphaFoldDB" id="A0A7C9IEU2"/>
<dbReference type="SUPFAM" id="SSF103481">
    <property type="entry name" value="Multidrug resistance efflux transporter EmrE"/>
    <property type="match status" value="1"/>
</dbReference>
<evidence type="ECO:0000256" key="1">
    <source>
        <dbReference type="SAM" id="Phobius"/>
    </source>
</evidence>
<comment type="caution">
    <text evidence="2">The sequence shown here is derived from an EMBL/GenBank/DDBJ whole genome shotgun (WGS) entry which is preliminary data.</text>
</comment>
<organism evidence="2 3">
    <name type="scientific">Kangsaoukella pontilimi</name>
    <dbReference type="NCBI Taxonomy" id="2691042"/>
    <lineage>
        <taxon>Bacteria</taxon>
        <taxon>Pseudomonadati</taxon>
        <taxon>Pseudomonadota</taxon>
        <taxon>Alphaproteobacteria</taxon>
        <taxon>Rhodobacterales</taxon>
        <taxon>Paracoccaceae</taxon>
        <taxon>Kangsaoukella</taxon>
    </lineage>
</organism>
<name>A0A7C9IEU2_9RHOB</name>
<keyword evidence="1" id="KW-0472">Membrane</keyword>
<dbReference type="InterPro" id="IPR037185">
    <property type="entry name" value="EmrE-like"/>
</dbReference>
<evidence type="ECO:0000313" key="3">
    <source>
        <dbReference type="Proteomes" id="UP000480350"/>
    </source>
</evidence>
<evidence type="ECO:0000313" key="2">
    <source>
        <dbReference type="EMBL" id="MXQ06789.1"/>
    </source>
</evidence>
<accession>A0A7C9IEU2</accession>
<dbReference type="Gene3D" id="1.10.3730.20">
    <property type="match status" value="1"/>
</dbReference>
<reference evidence="2 3" key="1">
    <citation type="submission" date="2019-12" db="EMBL/GenBank/DDBJ databases">
        <authorList>
            <person name="Lee S.D."/>
        </authorList>
    </citation>
    <scope>NUCLEOTIDE SEQUENCE [LARGE SCALE GENOMIC DNA]</scope>
    <source>
        <strain evidence="2 3">GH1-50</strain>
    </source>
</reference>
<sequence length="105" mass="11148">MFQPVAILALTSAFFYCVAMVAMKSWAELPSTGLALIIGAALLTAGTFEVFALRQERLGLIYVGILGAEVVILGTISFLLFDEAYTARELSGMGLVLIGTAVAWT</sequence>
<dbReference type="Proteomes" id="UP000480350">
    <property type="component" value="Unassembled WGS sequence"/>
</dbReference>
<keyword evidence="1" id="KW-0812">Transmembrane</keyword>
<feature type="transmembrane region" description="Helical" evidence="1">
    <location>
        <begin position="33"/>
        <end position="53"/>
    </location>
</feature>
<protein>
    <recommendedName>
        <fullName evidence="4">5-aminolevulinate synthase</fullName>
    </recommendedName>
</protein>
<proteinExistence type="predicted"/>
<keyword evidence="3" id="KW-1185">Reference proteome</keyword>